<evidence type="ECO:0000313" key="2">
    <source>
        <dbReference type="Proteomes" id="UP000324222"/>
    </source>
</evidence>
<name>A0A5B7FMM9_PORTR</name>
<accession>A0A5B7FMM9</accession>
<reference evidence="1 2" key="1">
    <citation type="submission" date="2019-05" db="EMBL/GenBank/DDBJ databases">
        <title>Another draft genome of Portunus trituberculatus and its Hox gene families provides insights of decapod evolution.</title>
        <authorList>
            <person name="Jeong J.-H."/>
            <person name="Song I."/>
            <person name="Kim S."/>
            <person name="Choi T."/>
            <person name="Kim D."/>
            <person name="Ryu S."/>
            <person name="Kim W."/>
        </authorList>
    </citation>
    <scope>NUCLEOTIDE SEQUENCE [LARGE SCALE GENOMIC DNA]</scope>
    <source>
        <tissue evidence="1">Muscle</tissue>
    </source>
</reference>
<dbReference type="Proteomes" id="UP000324222">
    <property type="component" value="Unassembled WGS sequence"/>
</dbReference>
<protein>
    <submittedName>
        <fullName evidence="1">Uncharacterized protein</fullName>
    </submittedName>
</protein>
<sequence>MKTHAPSRLQWDTCTNRLKGVKSFERHPVRVSIESIRV</sequence>
<organism evidence="1 2">
    <name type="scientific">Portunus trituberculatus</name>
    <name type="common">Swimming crab</name>
    <name type="synonym">Neptunus trituberculatus</name>
    <dbReference type="NCBI Taxonomy" id="210409"/>
    <lineage>
        <taxon>Eukaryota</taxon>
        <taxon>Metazoa</taxon>
        <taxon>Ecdysozoa</taxon>
        <taxon>Arthropoda</taxon>
        <taxon>Crustacea</taxon>
        <taxon>Multicrustacea</taxon>
        <taxon>Malacostraca</taxon>
        <taxon>Eumalacostraca</taxon>
        <taxon>Eucarida</taxon>
        <taxon>Decapoda</taxon>
        <taxon>Pleocyemata</taxon>
        <taxon>Brachyura</taxon>
        <taxon>Eubrachyura</taxon>
        <taxon>Portunoidea</taxon>
        <taxon>Portunidae</taxon>
        <taxon>Portuninae</taxon>
        <taxon>Portunus</taxon>
    </lineage>
</organism>
<evidence type="ECO:0000313" key="1">
    <source>
        <dbReference type="EMBL" id="MPC46363.1"/>
    </source>
</evidence>
<dbReference type="AlphaFoldDB" id="A0A5B7FMM9"/>
<proteinExistence type="predicted"/>
<keyword evidence="2" id="KW-1185">Reference proteome</keyword>
<comment type="caution">
    <text evidence="1">The sequence shown here is derived from an EMBL/GenBank/DDBJ whole genome shotgun (WGS) entry which is preliminary data.</text>
</comment>
<gene>
    <name evidence="1" type="ORF">E2C01_040082</name>
</gene>
<dbReference type="EMBL" id="VSRR010007171">
    <property type="protein sequence ID" value="MPC46363.1"/>
    <property type="molecule type" value="Genomic_DNA"/>
</dbReference>